<dbReference type="GO" id="GO:0005634">
    <property type="term" value="C:nucleus"/>
    <property type="evidence" value="ECO:0007669"/>
    <property type="project" value="UniProtKB-SubCell"/>
</dbReference>
<dbReference type="Proteomes" id="UP000078046">
    <property type="component" value="Unassembled WGS sequence"/>
</dbReference>
<dbReference type="EMBL" id="LWCA01000864">
    <property type="protein sequence ID" value="OAF66664.1"/>
    <property type="molecule type" value="Genomic_DNA"/>
</dbReference>
<dbReference type="PRINTS" id="PR01748">
    <property type="entry name" value="AP2TNSCPFCT"/>
</dbReference>
<dbReference type="PANTHER" id="PTHR10812:SF17">
    <property type="entry name" value="TRANSCRIPTION FACTOR AP-2, ISOFORM D"/>
    <property type="match status" value="1"/>
</dbReference>
<evidence type="ECO:0000256" key="5">
    <source>
        <dbReference type="ARBA" id="ARBA00023163"/>
    </source>
</evidence>
<comment type="caution">
    <text evidence="8">The sequence shown here is derived from an EMBL/GenBank/DDBJ whole genome shotgun (WGS) entry which is preliminary data.</text>
</comment>
<dbReference type="GO" id="GO:0000981">
    <property type="term" value="F:DNA-binding transcription factor activity, RNA polymerase II-specific"/>
    <property type="evidence" value="ECO:0007669"/>
    <property type="project" value="TreeGrafter"/>
</dbReference>
<comment type="subcellular location">
    <subcellularLocation>
        <location evidence="1">Nucleus</location>
    </subcellularLocation>
</comment>
<keyword evidence="5" id="KW-0804">Transcription</keyword>
<dbReference type="GO" id="GO:0042127">
    <property type="term" value="P:regulation of cell population proliferation"/>
    <property type="evidence" value="ECO:0007669"/>
    <property type="project" value="TreeGrafter"/>
</dbReference>
<name>A0A177AZQ9_9BILA</name>
<dbReference type="Pfam" id="PF03299">
    <property type="entry name" value="TF_AP-2"/>
    <property type="match status" value="1"/>
</dbReference>
<keyword evidence="4" id="KW-0238">DNA-binding</keyword>
<accession>A0A177AZQ9</accession>
<dbReference type="PANTHER" id="PTHR10812">
    <property type="entry name" value="TRANSCRIPTION FACTOR AP-2"/>
    <property type="match status" value="1"/>
</dbReference>
<proteinExistence type="inferred from homology"/>
<evidence type="ECO:0000256" key="6">
    <source>
        <dbReference type="ARBA" id="ARBA00023242"/>
    </source>
</evidence>
<evidence type="ECO:0000313" key="8">
    <source>
        <dbReference type="EMBL" id="OAF66664.1"/>
    </source>
</evidence>
<dbReference type="InterPro" id="IPR004979">
    <property type="entry name" value="TF_AP2"/>
</dbReference>
<keyword evidence="9" id="KW-1185">Reference proteome</keyword>
<evidence type="ECO:0000256" key="3">
    <source>
        <dbReference type="ARBA" id="ARBA00023015"/>
    </source>
</evidence>
<evidence type="ECO:0000313" key="9">
    <source>
        <dbReference type="Proteomes" id="UP000078046"/>
    </source>
</evidence>
<dbReference type="InterPro" id="IPR013854">
    <property type="entry name" value="TF_AP2_C"/>
</dbReference>
<evidence type="ECO:0000256" key="4">
    <source>
        <dbReference type="ARBA" id="ARBA00023125"/>
    </source>
</evidence>
<keyword evidence="3" id="KW-0805">Transcription regulation</keyword>
<dbReference type="AlphaFoldDB" id="A0A177AZQ9"/>
<evidence type="ECO:0000259" key="7">
    <source>
        <dbReference type="Pfam" id="PF03299"/>
    </source>
</evidence>
<gene>
    <name evidence="8" type="ORF">A3Q56_05617</name>
</gene>
<evidence type="ECO:0000256" key="1">
    <source>
        <dbReference type="ARBA" id="ARBA00004123"/>
    </source>
</evidence>
<evidence type="ECO:0000256" key="2">
    <source>
        <dbReference type="ARBA" id="ARBA00007770"/>
    </source>
</evidence>
<feature type="domain" description="Transcription factor AP-2 C-terminal" evidence="7">
    <location>
        <begin position="132"/>
        <end position="311"/>
    </location>
</feature>
<reference evidence="8 9" key="1">
    <citation type="submission" date="2016-04" db="EMBL/GenBank/DDBJ databases">
        <title>The genome of Intoshia linei affirms orthonectids as highly simplified spiralians.</title>
        <authorList>
            <person name="Mikhailov K.V."/>
            <person name="Slusarev G.S."/>
            <person name="Nikitin M.A."/>
            <person name="Logacheva M.D."/>
            <person name="Penin A."/>
            <person name="Aleoshin V."/>
            <person name="Panchin Y.V."/>
        </authorList>
    </citation>
    <scope>NUCLEOTIDE SEQUENCE [LARGE SCALE GENOMIC DNA]</scope>
    <source>
        <strain evidence="8">Intl2013</strain>
        <tissue evidence="8">Whole animal</tissue>
    </source>
</reference>
<comment type="similarity">
    <text evidence="2">Belongs to the AP-2 family.</text>
</comment>
<dbReference type="GO" id="GO:0000977">
    <property type="term" value="F:RNA polymerase II transcription regulatory region sequence-specific DNA binding"/>
    <property type="evidence" value="ECO:0007669"/>
    <property type="project" value="TreeGrafter"/>
</dbReference>
<sequence>MNNPNQMRKNHENVFMYKQPENTNSFNFETPIGYPIIPVWQNYSYCNNENKNKQDTNGLSNYPLKSTEHNGRNNFFPINENNFNENVHYDQYFSDPMLRYNMPTTQPFYLNKKNTTLQCLTLNKSINPNDVFCKVPGRMSLLTSSSKYKVTVGEIERRVSTPECLNMSLIGGILRKAKSKNGGKYLRIDLEKIGLSIASGRRKATQVTLFTSLVEGEAMKLAIDWNYLNEKSCPYKTLAQHELKSYTKLEDKNKLKTEIVITRKRLQKCMELFKQSNPFTQRGLNDYDKLTHGFGTPAILSVFSMLDNYFNYEMNELCK</sequence>
<keyword evidence="6" id="KW-0539">Nucleus</keyword>
<protein>
    <recommendedName>
        <fullName evidence="7">Transcription factor AP-2 C-terminal domain-containing protein</fullName>
    </recommendedName>
</protein>
<dbReference type="OrthoDB" id="6252992at2759"/>
<organism evidence="8 9">
    <name type="scientific">Intoshia linei</name>
    <dbReference type="NCBI Taxonomy" id="1819745"/>
    <lineage>
        <taxon>Eukaryota</taxon>
        <taxon>Metazoa</taxon>
        <taxon>Spiralia</taxon>
        <taxon>Lophotrochozoa</taxon>
        <taxon>Mesozoa</taxon>
        <taxon>Orthonectida</taxon>
        <taxon>Rhopaluridae</taxon>
        <taxon>Intoshia</taxon>
    </lineage>
</organism>